<evidence type="ECO:0000313" key="3">
    <source>
        <dbReference type="Proteomes" id="UP000076632"/>
    </source>
</evidence>
<gene>
    <name evidence="2" type="ORF">L228DRAFT_247461</name>
</gene>
<dbReference type="EMBL" id="KV407458">
    <property type="protein sequence ID" value="KZF23021.1"/>
    <property type="molecule type" value="Genomic_DNA"/>
</dbReference>
<dbReference type="AlphaFoldDB" id="A0A165H5P4"/>
<dbReference type="PANTHER" id="PTHR37563:SF2">
    <property type="entry name" value="PHYTANOYL-COA DIOXYGENASE FAMILY PROTEIN (AFU_ORTHOLOGUE AFUA_2G03330)"/>
    <property type="match status" value="1"/>
</dbReference>
<dbReference type="GeneID" id="28897783"/>
<dbReference type="SUPFAM" id="SSF51197">
    <property type="entry name" value="Clavaminate synthase-like"/>
    <property type="match status" value="1"/>
</dbReference>
<dbReference type="Pfam" id="PF05721">
    <property type="entry name" value="PhyH"/>
    <property type="match status" value="1"/>
</dbReference>
<dbReference type="PANTHER" id="PTHR37563">
    <property type="entry name" value="PHYTANOYL-COA DIOXYGENASE FAMILY PROTEIN (AFU_ORTHOLOGUE AFUA_2G03330)"/>
    <property type="match status" value="1"/>
</dbReference>
<dbReference type="OrthoDB" id="407832at2759"/>
<dbReference type="InterPro" id="IPR008775">
    <property type="entry name" value="Phytyl_CoA_dOase-like"/>
</dbReference>
<name>A0A165H5P4_XYLHT</name>
<feature type="compositionally biased region" description="Basic and acidic residues" evidence="1">
    <location>
        <begin position="191"/>
        <end position="204"/>
    </location>
</feature>
<reference evidence="2 3" key="1">
    <citation type="journal article" date="2016" name="Fungal Biol.">
        <title>The genome of Xylona heveae provides a window into fungal endophytism.</title>
        <authorList>
            <person name="Gazis R."/>
            <person name="Kuo A."/>
            <person name="Riley R."/>
            <person name="LaButti K."/>
            <person name="Lipzen A."/>
            <person name="Lin J."/>
            <person name="Amirebrahimi M."/>
            <person name="Hesse C.N."/>
            <person name="Spatafora J.W."/>
            <person name="Henrissat B."/>
            <person name="Hainaut M."/>
            <person name="Grigoriev I.V."/>
            <person name="Hibbett D.S."/>
        </authorList>
    </citation>
    <scope>NUCLEOTIDE SEQUENCE [LARGE SCALE GENOMIC DNA]</scope>
    <source>
        <strain evidence="2 3">TC161</strain>
    </source>
</reference>
<dbReference type="InterPro" id="IPR051961">
    <property type="entry name" value="Fungal_Metabolite_Diox"/>
</dbReference>
<sequence>MSPSQTLSSLPLSVQVSKDELAAGKLSWQNLELATRALHRDGLVVLEDVIGMPELNTLNEKMVKDALELQARNDDSPYNYNKGNIQQDPPLTPPYFSPSIFLNPIATQVTTSVLGPRPRLTFISGNTALPPTESAAAKSQPVHSDADFDHPDCPFALVVNVPLVSMNKVNGSTEVWLGTHSTSSLSAQEGAHGDRASGRIKQDLLDQRRAVRPPSQPRVKKGSIIIRDLRLWHAGKPNFSEDIRVMLALIHFAPWYRNAMTVEFSSELRPILHTHTKGQDQGQGLQIQAEFLPTADIEKRYLHKPFGNAYDFDQMDKVQGIFEMEGIF</sequence>
<organism evidence="2 3">
    <name type="scientific">Xylona heveae (strain CBS 132557 / TC161)</name>
    <dbReference type="NCBI Taxonomy" id="1328760"/>
    <lineage>
        <taxon>Eukaryota</taxon>
        <taxon>Fungi</taxon>
        <taxon>Dikarya</taxon>
        <taxon>Ascomycota</taxon>
        <taxon>Pezizomycotina</taxon>
        <taxon>Xylonomycetes</taxon>
        <taxon>Xylonales</taxon>
        <taxon>Xylonaceae</taxon>
        <taxon>Xylona</taxon>
    </lineage>
</organism>
<dbReference type="GO" id="GO:0051213">
    <property type="term" value="F:dioxygenase activity"/>
    <property type="evidence" value="ECO:0007669"/>
    <property type="project" value="UniProtKB-KW"/>
</dbReference>
<dbReference type="Gene3D" id="2.60.120.620">
    <property type="entry name" value="q2cbj1_9rhob like domain"/>
    <property type="match status" value="1"/>
</dbReference>
<evidence type="ECO:0000256" key="1">
    <source>
        <dbReference type="SAM" id="MobiDB-lite"/>
    </source>
</evidence>
<accession>A0A165H5P4</accession>
<proteinExistence type="predicted"/>
<keyword evidence="3" id="KW-1185">Reference proteome</keyword>
<dbReference type="RefSeq" id="XP_018188576.1">
    <property type="nucleotide sequence ID" value="XM_018332646.1"/>
</dbReference>
<feature type="region of interest" description="Disordered" evidence="1">
    <location>
        <begin position="185"/>
        <end position="204"/>
    </location>
</feature>
<dbReference type="OMA" id="CSGNTAM"/>
<evidence type="ECO:0000313" key="2">
    <source>
        <dbReference type="EMBL" id="KZF23021.1"/>
    </source>
</evidence>
<keyword evidence="2" id="KW-0223">Dioxygenase</keyword>
<keyword evidence="2" id="KW-0560">Oxidoreductase</keyword>
<dbReference type="Proteomes" id="UP000076632">
    <property type="component" value="Unassembled WGS sequence"/>
</dbReference>
<dbReference type="InParanoid" id="A0A165H5P4"/>
<protein>
    <submittedName>
        <fullName evidence="2">Phytanoyl-CoA dioxygenase family protein</fullName>
    </submittedName>
</protein>